<evidence type="ECO:0000256" key="4">
    <source>
        <dbReference type="ARBA" id="ARBA00012046"/>
    </source>
</evidence>
<evidence type="ECO:0000256" key="6">
    <source>
        <dbReference type="ARBA" id="ARBA00022827"/>
    </source>
</evidence>
<evidence type="ECO:0000313" key="15">
    <source>
        <dbReference type="Proteomes" id="UP000314985"/>
    </source>
</evidence>
<dbReference type="PANTHER" id="PTHR43884">
    <property type="entry name" value="ACYL-COA DEHYDROGENASE"/>
    <property type="match status" value="1"/>
</dbReference>
<name>A0A4X1T534_PIG</name>
<reference evidence="14" key="2">
    <citation type="submission" date="2025-08" db="UniProtKB">
        <authorList>
            <consortium name="Ensembl"/>
        </authorList>
    </citation>
    <scope>IDENTIFICATION</scope>
</reference>
<dbReference type="FunFam" id="2.40.110.10:FF:000001">
    <property type="entry name" value="Acyl-CoA dehydrogenase, mitochondrial"/>
    <property type="match status" value="1"/>
</dbReference>
<evidence type="ECO:0000313" key="14">
    <source>
        <dbReference type="Ensembl" id="ENSSSCP00070010500.1"/>
    </source>
</evidence>
<keyword evidence="9 11" id="KW-0560">Oxidoreductase</keyword>
<keyword evidence="7" id="KW-0809">Transit peptide</keyword>
<accession>A0A4X1T534</accession>
<dbReference type="SUPFAM" id="SSF47203">
    <property type="entry name" value="Acyl-CoA dehydrogenase C-terminal domain-like"/>
    <property type="match status" value="1"/>
</dbReference>
<dbReference type="EC" id="1.3.8.1" evidence="4"/>
<comment type="subunit">
    <text evidence="3">Homotetramer.</text>
</comment>
<evidence type="ECO:0000256" key="9">
    <source>
        <dbReference type="ARBA" id="ARBA00023002"/>
    </source>
</evidence>
<dbReference type="InterPro" id="IPR006089">
    <property type="entry name" value="Acyl-CoA_DH_CS"/>
</dbReference>
<evidence type="ECO:0000256" key="8">
    <source>
        <dbReference type="ARBA" id="ARBA00022990"/>
    </source>
</evidence>
<dbReference type="InterPro" id="IPR046373">
    <property type="entry name" value="Acyl-CoA_Oxase/DH_mid-dom_sf"/>
</dbReference>
<sequence length="417" mass="45258">HPSLGPGEEDGRAGAHGHGCARGVKWCRPGLPGLHHRHGGDQPGLRLHRSHHECQQCECPSWALETLVEGGSRKWASPLWPYAWGTAWPWPLSYPTASGLALCVGLWKEGTWGWCAGRHACWLKGLRLSPPPQLSLPLPPLSPQSLYLGPILKFGSKEQKQQWITPFTSGDKVGCFALSEPGNGSDAGAAATTAQADHDSWVLSGTKAWITNAWEASAAVVFASTDRSLQNKGISAFLVPMPTPGLTLGKKEDKLGIRASSTANLIFEDCRIPKENLLGEPGMGFKIAMQTLDMGRIGIASQALGIAQAALDCAVNYAENRRAFGVPLTKLQGIQFKLADMALALESARLLTWRAAMLKDNKKPFIKAMQILGGMGYVTEMPAERHYRDARITEIYEGTSEIQRLVIAGHLLKSYRS</sequence>
<proteinExistence type="inferred from homology"/>
<feature type="domain" description="Acyl-CoA oxidase/dehydrogenase middle" evidence="13">
    <location>
        <begin position="175"/>
        <end position="270"/>
    </location>
</feature>
<evidence type="ECO:0000259" key="12">
    <source>
        <dbReference type="Pfam" id="PF00441"/>
    </source>
</evidence>
<keyword evidence="5 11" id="KW-0285">Flavoprotein</keyword>
<dbReference type="PROSITE" id="PS00073">
    <property type="entry name" value="ACYL_COA_DH_2"/>
    <property type="match status" value="1"/>
</dbReference>
<keyword evidence="6 11" id="KW-0274">FAD</keyword>
<feature type="domain" description="Acyl-CoA dehydrogenase/oxidase C-terminal" evidence="12">
    <location>
        <begin position="282"/>
        <end position="364"/>
    </location>
</feature>
<dbReference type="PROSITE" id="PS00072">
    <property type="entry name" value="ACYL_COA_DH_1"/>
    <property type="match status" value="1"/>
</dbReference>
<dbReference type="AlphaFoldDB" id="A0A4X1T534"/>
<evidence type="ECO:0000256" key="2">
    <source>
        <dbReference type="ARBA" id="ARBA00009347"/>
    </source>
</evidence>
<dbReference type="Gene3D" id="1.10.540.10">
    <property type="entry name" value="Acyl-CoA dehydrogenase/oxidase, N-terminal domain"/>
    <property type="match status" value="1"/>
</dbReference>
<organism evidence="14 15">
    <name type="scientific">Sus scrofa</name>
    <name type="common">Pig</name>
    <dbReference type="NCBI Taxonomy" id="9823"/>
    <lineage>
        <taxon>Eukaryota</taxon>
        <taxon>Metazoa</taxon>
        <taxon>Chordata</taxon>
        <taxon>Craniata</taxon>
        <taxon>Vertebrata</taxon>
        <taxon>Euteleostomi</taxon>
        <taxon>Mammalia</taxon>
        <taxon>Eutheria</taxon>
        <taxon>Laurasiatheria</taxon>
        <taxon>Artiodactyla</taxon>
        <taxon>Suina</taxon>
        <taxon>Suidae</taxon>
        <taxon>Sus</taxon>
    </lineage>
</organism>
<dbReference type="Proteomes" id="UP000314985">
    <property type="component" value="Chromosome 14"/>
</dbReference>
<dbReference type="Ensembl" id="ENSSSCT00070012761.1">
    <property type="protein sequence ID" value="ENSSSCP00070010500.1"/>
    <property type="gene ID" value="ENSSSCG00070006635.1"/>
</dbReference>
<dbReference type="Gene3D" id="1.20.140.10">
    <property type="entry name" value="Butyryl-CoA Dehydrogenase, subunit A, domain 3"/>
    <property type="match status" value="2"/>
</dbReference>
<comment type="similarity">
    <text evidence="2 11">Belongs to the acyl-CoA dehydrogenase family.</text>
</comment>
<dbReference type="Pfam" id="PF02770">
    <property type="entry name" value="Acyl-CoA_dh_M"/>
    <property type="match status" value="1"/>
</dbReference>
<dbReference type="InterPro" id="IPR009100">
    <property type="entry name" value="AcylCoA_DH/oxidase_NM_dom_sf"/>
</dbReference>
<dbReference type="GO" id="GO:0016937">
    <property type="term" value="F:short-chain fatty acyl-CoA dehydrogenase activity"/>
    <property type="evidence" value="ECO:0007669"/>
    <property type="project" value="UniProtKB-EC"/>
</dbReference>
<dbReference type="GO" id="GO:0050660">
    <property type="term" value="F:flavin adenine dinucleotide binding"/>
    <property type="evidence" value="ECO:0007669"/>
    <property type="project" value="InterPro"/>
</dbReference>
<gene>
    <name evidence="14" type="primary">UNC119B</name>
</gene>
<dbReference type="FunFam" id="1.20.140.10:FF:000076">
    <property type="entry name" value="Short-chain-specific acyl-CoA dehydrogenase, mitochondrial"/>
    <property type="match status" value="1"/>
</dbReference>
<dbReference type="InterPro" id="IPR037069">
    <property type="entry name" value="AcylCoA_DH/ox_N_sf"/>
</dbReference>
<reference evidence="14 15" key="1">
    <citation type="submission" date="2017-08" db="EMBL/GenBank/DDBJ databases">
        <title>USMARCv1.0.</title>
        <authorList>
            <person name="Hannum G.I."/>
            <person name="Koren S."/>
            <person name="Schroeder S.G."/>
            <person name="Chin S.C."/>
            <person name="Nonneman D.J."/>
            <person name="Becker S.A."/>
            <person name="Rosen B.D."/>
            <person name="Bickhart D.M."/>
            <person name="Putnam N.H."/>
            <person name="Green R.E."/>
            <person name="Tuggle C.K."/>
            <person name="Liu H."/>
            <person name="Rohrer G.A."/>
            <person name="Warr A."/>
            <person name="Hall R."/>
            <person name="Kim K."/>
            <person name="Hume D.A."/>
            <person name="Talbot R."/>
            <person name="Chow W."/>
            <person name="Howe K."/>
            <person name="Schwartz A.S."/>
            <person name="Watson M."/>
            <person name="Archibald A.L."/>
            <person name="Phillippy A.M."/>
            <person name="Smith T.P.L."/>
        </authorList>
    </citation>
    <scope>NUCLEOTIDE SEQUENCE [LARGE SCALE GENOMIC DNA]</scope>
</reference>
<evidence type="ECO:0000256" key="10">
    <source>
        <dbReference type="ARBA" id="ARBA00031895"/>
    </source>
</evidence>
<evidence type="ECO:0000256" key="11">
    <source>
        <dbReference type="RuleBase" id="RU362125"/>
    </source>
</evidence>
<evidence type="ECO:0000256" key="3">
    <source>
        <dbReference type="ARBA" id="ARBA00011881"/>
    </source>
</evidence>
<feature type="domain" description="Acyl-CoA dehydrogenase/oxidase C-terminal" evidence="12">
    <location>
        <begin position="367"/>
        <end position="411"/>
    </location>
</feature>
<dbReference type="InterPro" id="IPR006091">
    <property type="entry name" value="Acyl-CoA_Oxase/DH_mid-dom"/>
</dbReference>
<comment type="cofactor">
    <cofactor evidence="1 11">
        <name>FAD</name>
        <dbReference type="ChEBI" id="CHEBI:57692"/>
    </cofactor>
</comment>
<evidence type="ECO:0000259" key="13">
    <source>
        <dbReference type="Pfam" id="PF02770"/>
    </source>
</evidence>
<dbReference type="PANTHER" id="PTHR43884:SF12">
    <property type="entry name" value="ISOVALERYL-COA DEHYDROGENASE, MITOCHONDRIAL-RELATED"/>
    <property type="match status" value="1"/>
</dbReference>
<dbReference type="SUPFAM" id="SSF56645">
    <property type="entry name" value="Acyl-CoA dehydrogenase NM domain-like"/>
    <property type="match status" value="1"/>
</dbReference>
<evidence type="ECO:0000256" key="5">
    <source>
        <dbReference type="ARBA" id="ARBA00022630"/>
    </source>
</evidence>
<evidence type="ECO:0000256" key="1">
    <source>
        <dbReference type="ARBA" id="ARBA00001974"/>
    </source>
</evidence>
<dbReference type="InterPro" id="IPR036250">
    <property type="entry name" value="AcylCo_DH-like_C"/>
</dbReference>
<protein>
    <recommendedName>
        <fullName evidence="4">short-chain acyl-CoA dehydrogenase</fullName>
        <ecNumber evidence="4">1.3.8.1</ecNumber>
    </recommendedName>
    <alternativeName>
        <fullName evidence="10">Butyryl-CoA dehydrogenase</fullName>
    </alternativeName>
</protein>
<dbReference type="Gene3D" id="2.40.110.10">
    <property type="entry name" value="Butyryl-CoA Dehydrogenase, subunit A, domain 2"/>
    <property type="match status" value="1"/>
</dbReference>
<keyword evidence="8" id="KW-0007">Acetylation</keyword>
<dbReference type="FunFam" id="1.20.140.10:FF:000111">
    <property type="entry name" value="Short-chain-specific acyl-CoA dehydrogenase, mitochondrial"/>
    <property type="match status" value="1"/>
</dbReference>
<evidence type="ECO:0000256" key="7">
    <source>
        <dbReference type="ARBA" id="ARBA00022946"/>
    </source>
</evidence>
<dbReference type="InterPro" id="IPR009075">
    <property type="entry name" value="AcylCo_DH/oxidase_C"/>
</dbReference>
<dbReference type="Pfam" id="PF00441">
    <property type="entry name" value="Acyl-CoA_dh_1"/>
    <property type="match status" value="2"/>
</dbReference>